<comment type="caution">
    <text evidence="1">The sequence shown here is derived from an EMBL/GenBank/DDBJ whole genome shotgun (WGS) entry which is preliminary data.</text>
</comment>
<dbReference type="AlphaFoldDB" id="X1UTK5"/>
<dbReference type="EMBL" id="BARW01031419">
    <property type="protein sequence ID" value="GAJ03211.1"/>
    <property type="molecule type" value="Genomic_DNA"/>
</dbReference>
<evidence type="ECO:0000313" key="1">
    <source>
        <dbReference type="EMBL" id="GAJ03211.1"/>
    </source>
</evidence>
<gene>
    <name evidence="1" type="ORF">S12H4_49982</name>
</gene>
<feature type="non-terminal residue" evidence="1">
    <location>
        <position position="246"/>
    </location>
</feature>
<feature type="non-terminal residue" evidence="1">
    <location>
        <position position="1"/>
    </location>
</feature>
<organism evidence="1">
    <name type="scientific">marine sediment metagenome</name>
    <dbReference type="NCBI Taxonomy" id="412755"/>
    <lineage>
        <taxon>unclassified sequences</taxon>
        <taxon>metagenomes</taxon>
        <taxon>ecological metagenomes</taxon>
    </lineage>
</organism>
<accession>X1UTK5</accession>
<sequence>RIDETELRSIYQRRGYFGKDLENYVVWTKVYVAFPDLIARWSKGWITEEEVRSELSTLGMPAERVEEMIQTKIKKVAPDRVSGERDLTKADIYKGVKTGRITRGEASELLTDLGFDEDEADFLLFINIPEDEEDEVVAQRALTKADILKGLKTEVITRPEAKTRLLDLRYSDLDAEFLLKIFDAQVKPPVDPKLKEASKADILLGVKKDLITPSEGYTMLLDLDFTPEAADFILMVKAEKSAFSPV</sequence>
<name>X1UTK5_9ZZZZ</name>
<proteinExistence type="predicted"/>
<reference evidence="1" key="1">
    <citation type="journal article" date="2014" name="Front. Microbiol.">
        <title>High frequency of phylogenetically diverse reductive dehalogenase-homologous genes in deep subseafloor sedimentary metagenomes.</title>
        <authorList>
            <person name="Kawai M."/>
            <person name="Futagami T."/>
            <person name="Toyoda A."/>
            <person name="Takaki Y."/>
            <person name="Nishi S."/>
            <person name="Hori S."/>
            <person name="Arai W."/>
            <person name="Tsubouchi T."/>
            <person name="Morono Y."/>
            <person name="Uchiyama I."/>
            <person name="Ito T."/>
            <person name="Fujiyama A."/>
            <person name="Inagaki F."/>
            <person name="Takami H."/>
        </authorList>
    </citation>
    <scope>NUCLEOTIDE SEQUENCE</scope>
    <source>
        <strain evidence="1">Expedition CK06-06</strain>
    </source>
</reference>
<protein>
    <submittedName>
        <fullName evidence="1">Uncharacterized protein</fullName>
    </submittedName>
</protein>